<dbReference type="eggNOG" id="ENOG502Z8GH">
    <property type="taxonomic scope" value="Bacteria"/>
</dbReference>
<dbReference type="PANTHER" id="PTHR11474">
    <property type="entry name" value="TYROSINASE FAMILY MEMBER"/>
    <property type="match status" value="1"/>
</dbReference>
<evidence type="ECO:0000313" key="6">
    <source>
        <dbReference type="Proteomes" id="UP000006844"/>
    </source>
</evidence>
<dbReference type="PROSITE" id="PS00498">
    <property type="entry name" value="TYROSINASE_2"/>
    <property type="match status" value="1"/>
</dbReference>
<evidence type="ECO:0000256" key="2">
    <source>
        <dbReference type="ARBA" id="ARBA00023008"/>
    </source>
</evidence>
<dbReference type="STRING" id="401053.AciPR4_2313"/>
<organism evidence="5 6">
    <name type="scientific">Terriglobus saanensis (strain ATCC BAA-1853 / DSM 23119 / SP1PR4)</name>
    <dbReference type="NCBI Taxonomy" id="401053"/>
    <lineage>
        <taxon>Bacteria</taxon>
        <taxon>Pseudomonadati</taxon>
        <taxon>Acidobacteriota</taxon>
        <taxon>Terriglobia</taxon>
        <taxon>Terriglobales</taxon>
        <taxon>Acidobacteriaceae</taxon>
        <taxon>Terriglobus</taxon>
    </lineage>
</organism>
<dbReference type="GO" id="GO:0016491">
    <property type="term" value="F:oxidoreductase activity"/>
    <property type="evidence" value="ECO:0007669"/>
    <property type="project" value="InterPro"/>
</dbReference>
<sequence length="540" mass="58650">MADFTRSNAWKNGGTFDNKDLYWYAIGVQAMMARSLDNTASWWFFAAIHGEYVTPESLKNPRAFPWSEIPGAPAVPIVPLPAKATYITFWNQCQHGSWYFLPWHRGYLLALEAQIREEIKTLGGPSTWALPYWNYFGPAQEYDIPPAFTAPTLPNGSPNPLLPIARYGPMNSADQANIWVATEAGIQNHPPIPTDLFYGPVTLDSMNQPIFAGDNRVPEFGGPQTGFNHSSGTHGDLEANPHDLVHVYVGGTSPDGSVPGLMSVPALAGLDPIFYLHHANIDRLWASWNVTLGNPNPTDPTWLNGPAAGGNQEFVMPWPGIGKWIYTPRDMGNFNQLDYTYDDLTRPGGAVNVIAERLVNLGAAIKVEGSKMSASVPEGKNIELVGASLSPLRVEGEGAHTLVRLQPEVRRQLTASLEKAAVSSPPDRVILNLENVRGTRDTQILNVFINLPPNAKPAEHPELLAGSVGLFGITDASFELGDHGGEGLNFALDISKVVDKLHLGSALDSDSLGVTIVPNKTIADEDQITIGKVSIFRKGL</sequence>
<dbReference type="InterPro" id="IPR008922">
    <property type="entry name" value="Di-copper_centre_dom_sf"/>
</dbReference>
<dbReference type="RefSeq" id="WP_013568839.1">
    <property type="nucleotide sequence ID" value="NC_014963.1"/>
</dbReference>
<dbReference type="PANTHER" id="PTHR11474:SF76">
    <property type="entry name" value="SHKT DOMAIN-CONTAINING PROTEIN"/>
    <property type="match status" value="1"/>
</dbReference>
<dbReference type="Pfam" id="PF00264">
    <property type="entry name" value="Tyrosinase"/>
    <property type="match status" value="1"/>
</dbReference>
<dbReference type="EMBL" id="CP002467">
    <property type="protein sequence ID" value="ADV83106.1"/>
    <property type="molecule type" value="Genomic_DNA"/>
</dbReference>
<dbReference type="OrthoDB" id="2874181at2"/>
<keyword evidence="1" id="KW-0479">Metal-binding</keyword>
<dbReference type="PROSITE" id="PS00497">
    <property type="entry name" value="TYROSINASE_1"/>
    <property type="match status" value="1"/>
</dbReference>
<keyword evidence="2" id="KW-0186">Copper</keyword>
<dbReference type="Gene3D" id="1.10.1280.10">
    <property type="entry name" value="Di-copper center containing domain from catechol oxidase"/>
    <property type="match status" value="1"/>
</dbReference>
<dbReference type="PRINTS" id="PR00092">
    <property type="entry name" value="TYROSINASE"/>
</dbReference>
<dbReference type="Proteomes" id="UP000006844">
    <property type="component" value="Chromosome"/>
</dbReference>
<name>E8UXU0_TERSS</name>
<evidence type="ECO:0000259" key="3">
    <source>
        <dbReference type="PROSITE" id="PS00497"/>
    </source>
</evidence>
<dbReference type="KEGG" id="tsa:AciPR4_2313"/>
<protein>
    <submittedName>
        <fullName evidence="5">Tyrosinase</fullName>
    </submittedName>
</protein>
<proteinExistence type="predicted"/>
<feature type="domain" description="Tyrosinase copper-binding" evidence="3">
    <location>
        <begin position="95"/>
        <end position="112"/>
    </location>
</feature>
<evidence type="ECO:0000256" key="1">
    <source>
        <dbReference type="ARBA" id="ARBA00022723"/>
    </source>
</evidence>
<evidence type="ECO:0000313" key="5">
    <source>
        <dbReference type="EMBL" id="ADV83106.1"/>
    </source>
</evidence>
<dbReference type="InterPro" id="IPR057190">
    <property type="entry name" value="DUF7868"/>
</dbReference>
<keyword evidence="6" id="KW-1185">Reference proteome</keyword>
<feature type="domain" description="Tyrosinase copper-binding" evidence="4">
    <location>
        <begin position="271"/>
        <end position="282"/>
    </location>
</feature>
<evidence type="ECO:0000259" key="4">
    <source>
        <dbReference type="PROSITE" id="PS00498"/>
    </source>
</evidence>
<dbReference type="InterPro" id="IPR002227">
    <property type="entry name" value="Tyrosinase_Cu-bd"/>
</dbReference>
<dbReference type="HOGENOM" id="CLU_504239_0_0_0"/>
<dbReference type="AlphaFoldDB" id="E8UXU0"/>
<dbReference type="Pfam" id="PF25271">
    <property type="entry name" value="DUF7868"/>
    <property type="match status" value="1"/>
</dbReference>
<accession>E8UXU0</accession>
<dbReference type="GO" id="GO:0046872">
    <property type="term" value="F:metal ion binding"/>
    <property type="evidence" value="ECO:0007669"/>
    <property type="project" value="UniProtKB-KW"/>
</dbReference>
<dbReference type="InterPro" id="IPR050316">
    <property type="entry name" value="Tyrosinase/Hemocyanin"/>
</dbReference>
<dbReference type="SUPFAM" id="SSF48056">
    <property type="entry name" value="Di-copper centre-containing domain"/>
    <property type="match status" value="1"/>
</dbReference>
<reference evidence="5 6" key="1">
    <citation type="journal article" date="2012" name="Stand. Genomic Sci.">
        <title>Complete genome sequence of Terriglobus saanensis type strain SP1PR4(T), an Acidobacteria from tundra soil.</title>
        <authorList>
            <person name="Rawat S.R."/>
            <person name="Mannisto M.K."/>
            <person name="Starovoytov V."/>
            <person name="Goodwin L."/>
            <person name="Nolan M."/>
            <person name="Hauser L."/>
            <person name="Land M."/>
            <person name="Davenport K.W."/>
            <person name="Woyke T."/>
            <person name="Haggblom M.M."/>
        </authorList>
    </citation>
    <scope>NUCLEOTIDE SEQUENCE</scope>
    <source>
        <strain evidence="6">ATCC BAA-1853 / DSM 23119 / SP1PR4</strain>
    </source>
</reference>
<gene>
    <name evidence="5" type="ordered locus">AciPR4_2313</name>
</gene>